<name>A0ABW0BBN9_9ACTN</name>
<gene>
    <name evidence="4" type="ORF">ACFPRK_28000</name>
</gene>
<comment type="caution">
    <text evidence="4">The sequence shown here is derived from an EMBL/GenBank/DDBJ whole genome shotgun (WGS) entry which is preliminary data.</text>
</comment>
<dbReference type="Gene3D" id="1.10.101.10">
    <property type="entry name" value="PGBD-like superfamily/PGBD"/>
    <property type="match status" value="1"/>
</dbReference>
<feature type="region of interest" description="Disordered" evidence="1">
    <location>
        <begin position="1"/>
        <end position="45"/>
    </location>
</feature>
<feature type="transmembrane region" description="Helical" evidence="2">
    <location>
        <begin position="126"/>
        <end position="149"/>
    </location>
</feature>
<dbReference type="RefSeq" id="WP_065849288.1">
    <property type="nucleotide sequence ID" value="NZ_JBFADZ010000005.1"/>
</dbReference>
<dbReference type="SUPFAM" id="SSF47090">
    <property type="entry name" value="PGBD-like"/>
    <property type="match status" value="1"/>
</dbReference>
<keyword evidence="2" id="KW-0812">Transmembrane</keyword>
<feature type="compositionally biased region" description="Low complexity" evidence="1">
    <location>
        <begin position="173"/>
        <end position="235"/>
    </location>
</feature>
<feature type="domain" description="Peptidoglycan binding-like" evidence="3">
    <location>
        <begin position="250"/>
        <end position="308"/>
    </location>
</feature>
<organism evidence="4 5">
    <name type="scientific">Streptomyces mutomycini</name>
    <dbReference type="NCBI Taxonomy" id="284036"/>
    <lineage>
        <taxon>Bacteria</taxon>
        <taxon>Bacillati</taxon>
        <taxon>Actinomycetota</taxon>
        <taxon>Actinomycetes</taxon>
        <taxon>Kitasatosporales</taxon>
        <taxon>Streptomycetaceae</taxon>
        <taxon>Streptomyces</taxon>
    </lineage>
</organism>
<dbReference type="Pfam" id="PF01471">
    <property type="entry name" value="PG_binding_1"/>
    <property type="match status" value="1"/>
</dbReference>
<dbReference type="InterPro" id="IPR002477">
    <property type="entry name" value="Peptidoglycan-bd-like"/>
</dbReference>
<keyword evidence="2" id="KW-1133">Transmembrane helix</keyword>
<dbReference type="InterPro" id="IPR036366">
    <property type="entry name" value="PGBDSf"/>
</dbReference>
<evidence type="ECO:0000313" key="5">
    <source>
        <dbReference type="Proteomes" id="UP001596208"/>
    </source>
</evidence>
<sequence length="320" mass="32285">MTGQMCPECGGEQSARPGAGCACGAGAATRGGQEARSAETAAAEDFDPLRIRPYVTLHSDDTQDHGAPAAATTMPLFLDGVAGGAPGPAPGPLPGAAVVDETRRRRAAAYPGDGDDPVQPRRRRPFAVIAVGAAVAAVVGTAAFAGGLFDGEDSTDTALPEVTTSTPDAGGEPAASVSTSSSATPSATPSRSASASPSATASPSASPTPSRSAVASKSPTPSASATKAPTTAATPLADEASGATLRLGDRGAEVSELQRRLQEVWVYRGPEDGDYSERVEEAVAEYQRWVSVTSDPPGVYGPETRRALEAQTSGRGRHRS</sequence>
<evidence type="ECO:0000256" key="2">
    <source>
        <dbReference type="SAM" id="Phobius"/>
    </source>
</evidence>
<protein>
    <submittedName>
        <fullName evidence="4">Peptidoglycan-binding protein</fullName>
    </submittedName>
</protein>
<evidence type="ECO:0000256" key="1">
    <source>
        <dbReference type="SAM" id="MobiDB-lite"/>
    </source>
</evidence>
<keyword evidence="5" id="KW-1185">Reference proteome</keyword>
<reference evidence="5" key="1">
    <citation type="journal article" date="2019" name="Int. J. Syst. Evol. Microbiol.">
        <title>The Global Catalogue of Microorganisms (GCM) 10K type strain sequencing project: providing services to taxonomists for standard genome sequencing and annotation.</title>
        <authorList>
            <consortium name="The Broad Institute Genomics Platform"/>
            <consortium name="The Broad Institute Genome Sequencing Center for Infectious Disease"/>
            <person name="Wu L."/>
            <person name="Ma J."/>
        </authorList>
    </citation>
    <scope>NUCLEOTIDE SEQUENCE [LARGE SCALE GENOMIC DNA]</scope>
    <source>
        <strain evidence="5">CGMCC 4.1721</strain>
    </source>
</reference>
<feature type="compositionally biased region" description="Low complexity" evidence="1">
    <location>
        <begin position="15"/>
        <end position="32"/>
    </location>
</feature>
<dbReference type="EMBL" id="JBHSKI010000015">
    <property type="protein sequence ID" value="MFC5174402.1"/>
    <property type="molecule type" value="Genomic_DNA"/>
</dbReference>
<feature type="region of interest" description="Disordered" evidence="1">
    <location>
        <begin position="149"/>
        <end position="253"/>
    </location>
</feature>
<dbReference type="InterPro" id="IPR036365">
    <property type="entry name" value="PGBD-like_sf"/>
</dbReference>
<dbReference type="Proteomes" id="UP001596208">
    <property type="component" value="Unassembled WGS sequence"/>
</dbReference>
<feature type="region of interest" description="Disordered" evidence="1">
    <location>
        <begin position="293"/>
        <end position="320"/>
    </location>
</feature>
<evidence type="ECO:0000313" key="4">
    <source>
        <dbReference type="EMBL" id="MFC5174402.1"/>
    </source>
</evidence>
<keyword evidence="2" id="KW-0472">Membrane</keyword>
<accession>A0ABW0BBN9</accession>
<evidence type="ECO:0000259" key="3">
    <source>
        <dbReference type="Pfam" id="PF01471"/>
    </source>
</evidence>
<proteinExistence type="predicted"/>